<dbReference type="SMART" id="SM00342">
    <property type="entry name" value="HTH_ARAC"/>
    <property type="match status" value="1"/>
</dbReference>
<feature type="domain" description="HTH araC/xylS-type" evidence="4">
    <location>
        <begin position="234"/>
        <end position="332"/>
    </location>
</feature>
<dbReference type="InterPro" id="IPR032687">
    <property type="entry name" value="AraC-type_N"/>
</dbReference>
<evidence type="ECO:0000259" key="4">
    <source>
        <dbReference type="PROSITE" id="PS01124"/>
    </source>
</evidence>
<evidence type="ECO:0000313" key="6">
    <source>
        <dbReference type="Proteomes" id="UP000479114"/>
    </source>
</evidence>
<dbReference type="GO" id="GO:0003700">
    <property type="term" value="F:DNA-binding transcription factor activity"/>
    <property type="evidence" value="ECO:0007669"/>
    <property type="project" value="InterPro"/>
</dbReference>
<dbReference type="Pfam" id="PF12833">
    <property type="entry name" value="HTH_18"/>
    <property type="match status" value="1"/>
</dbReference>
<evidence type="ECO:0000256" key="1">
    <source>
        <dbReference type="ARBA" id="ARBA00023015"/>
    </source>
</evidence>
<evidence type="ECO:0000313" key="5">
    <source>
        <dbReference type="EMBL" id="QHW35594.1"/>
    </source>
</evidence>
<dbReference type="KEGG" id="prz:GZH47_32440"/>
<keyword evidence="6" id="KW-1185">Reference proteome</keyword>
<dbReference type="Pfam" id="PF12625">
    <property type="entry name" value="Arabinose_bd"/>
    <property type="match status" value="1"/>
</dbReference>
<evidence type="ECO:0000256" key="3">
    <source>
        <dbReference type="ARBA" id="ARBA00023163"/>
    </source>
</evidence>
<dbReference type="Gene3D" id="1.10.10.60">
    <property type="entry name" value="Homeodomain-like"/>
    <property type="match status" value="1"/>
</dbReference>
<gene>
    <name evidence="5" type="ORF">GZH47_32440</name>
</gene>
<name>A0A6C0PAJ1_9BACL</name>
<dbReference type="Proteomes" id="UP000479114">
    <property type="component" value="Plasmid unnamed1"/>
</dbReference>
<dbReference type="RefSeq" id="WP_162645736.1">
    <property type="nucleotide sequence ID" value="NZ_CP048287.1"/>
</dbReference>
<dbReference type="GO" id="GO:0000976">
    <property type="term" value="F:transcription cis-regulatory region binding"/>
    <property type="evidence" value="ECO:0007669"/>
    <property type="project" value="TreeGrafter"/>
</dbReference>
<dbReference type="AlphaFoldDB" id="A0A6C0PAJ1"/>
<dbReference type="InterPro" id="IPR018060">
    <property type="entry name" value="HTH_AraC"/>
</dbReference>
<dbReference type="EMBL" id="CP048287">
    <property type="protein sequence ID" value="QHW35594.1"/>
    <property type="molecule type" value="Genomic_DNA"/>
</dbReference>
<dbReference type="PANTHER" id="PTHR47894">
    <property type="entry name" value="HTH-TYPE TRANSCRIPTIONAL REGULATOR GADX"/>
    <property type="match status" value="1"/>
</dbReference>
<dbReference type="SUPFAM" id="SSF46689">
    <property type="entry name" value="Homeodomain-like"/>
    <property type="match status" value="1"/>
</dbReference>
<reference evidence="5 6" key="1">
    <citation type="submission" date="2020-02" db="EMBL/GenBank/DDBJ databases">
        <title>Paenibacillus sp. nov., isolated from rhizosphere soil of tomato.</title>
        <authorList>
            <person name="Weon H.-Y."/>
            <person name="Lee S.A."/>
        </authorList>
    </citation>
    <scope>NUCLEOTIDE SEQUENCE [LARGE SCALE GENOMIC DNA]</scope>
    <source>
        <strain evidence="5 6">14171R-81</strain>
        <plasmid evidence="5 6">unnamed1</plasmid>
    </source>
</reference>
<keyword evidence="5" id="KW-0614">Plasmid</keyword>
<protein>
    <submittedName>
        <fullName evidence="5">AraC family transcriptional regulator</fullName>
    </submittedName>
</protein>
<sequence length="350" mass="39738">MTTHSLDRIKVPKGFWLGLRHLDITPQDVVRKADLPLTIVNDQAIVSTAQYFALWQAFSELLPDPAAGIVQLSSSFETSQLPPSVMAPYHARDYRDALSRMARYKQLCSPERIHMAEQGEFCTVELVWLYSEHPEPPMLIGVTLASLMELGRRGTGKALMAHAVELSRPEGNVQALEAFFGCRVRVGSERTRLILKRTDLDRPFITYNEELLAILTPVLDRSLEEKQRTISTTETVKWIMKQSLAAGRPDIGLIASELGMSDRTLQRRLTDEGTNFKQLLSDARREKALEYLSDPLLDLKEVAFLLGYEDQNSFFRAFRHWEGDTPSNWRAEQFGFTESSEDASRAPKLH</sequence>
<keyword evidence="3" id="KW-0804">Transcription</keyword>
<organism evidence="5 6">
    <name type="scientific">Paenibacillus rhizovicinus</name>
    <dbReference type="NCBI Taxonomy" id="2704463"/>
    <lineage>
        <taxon>Bacteria</taxon>
        <taxon>Bacillati</taxon>
        <taxon>Bacillota</taxon>
        <taxon>Bacilli</taxon>
        <taxon>Bacillales</taxon>
        <taxon>Paenibacillaceae</taxon>
        <taxon>Paenibacillus</taxon>
    </lineage>
</organism>
<dbReference type="PANTHER" id="PTHR47894:SF1">
    <property type="entry name" value="HTH-TYPE TRANSCRIPTIONAL REGULATOR VQSM"/>
    <property type="match status" value="1"/>
</dbReference>
<accession>A0A6C0PAJ1</accession>
<geneLocation type="plasmid" evidence="5 6">
    <name>unnamed1</name>
</geneLocation>
<keyword evidence="2" id="KW-0238">DNA-binding</keyword>
<proteinExistence type="predicted"/>
<dbReference type="InterPro" id="IPR009057">
    <property type="entry name" value="Homeodomain-like_sf"/>
</dbReference>
<dbReference type="PROSITE" id="PS01124">
    <property type="entry name" value="HTH_ARAC_FAMILY_2"/>
    <property type="match status" value="1"/>
</dbReference>
<dbReference type="GO" id="GO:0005829">
    <property type="term" value="C:cytosol"/>
    <property type="evidence" value="ECO:0007669"/>
    <property type="project" value="TreeGrafter"/>
</dbReference>
<evidence type="ECO:0000256" key="2">
    <source>
        <dbReference type="ARBA" id="ARBA00023125"/>
    </source>
</evidence>
<keyword evidence="1" id="KW-0805">Transcription regulation</keyword>